<dbReference type="AlphaFoldDB" id="A0AAD9J4V7"/>
<evidence type="ECO:0000313" key="2">
    <source>
        <dbReference type="EMBL" id="KAK2146686.1"/>
    </source>
</evidence>
<name>A0AAD9J4V7_9ANNE</name>
<dbReference type="Proteomes" id="UP001208570">
    <property type="component" value="Unassembled WGS sequence"/>
</dbReference>
<keyword evidence="1" id="KW-0812">Transmembrane</keyword>
<keyword evidence="1" id="KW-1133">Transmembrane helix</keyword>
<feature type="transmembrane region" description="Helical" evidence="1">
    <location>
        <begin position="41"/>
        <end position="66"/>
    </location>
</feature>
<keyword evidence="3" id="KW-1185">Reference proteome</keyword>
<proteinExistence type="predicted"/>
<reference evidence="2" key="1">
    <citation type="journal article" date="2023" name="Mol. Biol. Evol.">
        <title>Third-Generation Sequencing Reveals the Adaptive Role of the Epigenome in Three Deep-Sea Polychaetes.</title>
        <authorList>
            <person name="Perez M."/>
            <person name="Aroh O."/>
            <person name="Sun Y."/>
            <person name="Lan Y."/>
            <person name="Juniper S.K."/>
            <person name="Young C.R."/>
            <person name="Angers B."/>
            <person name="Qian P.Y."/>
        </authorList>
    </citation>
    <scope>NUCLEOTIDE SEQUENCE</scope>
    <source>
        <strain evidence="2">P08H-3</strain>
    </source>
</reference>
<sequence length="90" mass="10493">MLHYSQFIDLCHREDDGKILPRLVCRLVRYNQVLFQRVVSVRFSLCVCTVFSLSAPMLCAIVFLLARYLCEIVRPHTFQELLHTPSVIPL</sequence>
<comment type="caution">
    <text evidence="2">The sequence shown here is derived from an EMBL/GenBank/DDBJ whole genome shotgun (WGS) entry which is preliminary data.</text>
</comment>
<protein>
    <submittedName>
        <fullName evidence="2">Uncharacterized protein</fullName>
    </submittedName>
</protein>
<evidence type="ECO:0000256" key="1">
    <source>
        <dbReference type="SAM" id="Phobius"/>
    </source>
</evidence>
<keyword evidence="1" id="KW-0472">Membrane</keyword>
<evidence type="ECO:0000313" key="3">
    <source>
        <dbReference type="Proteomes" id="UP001208570"/>
    </source>
</evidence>
<accession>A0AAD9J4V7</accession>
<dbReference type="EMBL" id="JAODUP010000589">
    <property type="protein sequence ID" value="KAK2146686.1"/>
    <property type="molecule type" value="Genomic_DNA"/>
</dbReference>
<organism evidence="2 3">
    <name type="scientific">Paralvinella palmiformis</name>
    <dbReference type="NCBI Taxonomy" id="53620"/>
    <lineage>
        <taxon>Eukaryota</taxon>
        <taxon>Metazoa</taxon>
        <taxon>Spiralia</taxon>
        <taxon>Lophotrochozoa</taxon>
        <taxon>Annelida</taxon>
        <taxon>Polychaeta</taxon>
        <taxon>Sedentaria</taxon>
        <taxon>Canalipalpata</taxon>
        <taxon>Terebellida</taxon>
        <taxon>Terebelliformia</taxon>
        <taxon>Alvinellidae</taxon>
        <taxon>Paralvinella</taxon>
    </lineage>
</organism>
<gene>
    <name evidence="2" type="ORF">LSH36_589g01045</name>
</gene>